<comment type="pathway">
    <text evidence="2">Carbohydrate degradation.</text>
</comment>
<evidence type="ECO:0000256" key="7">
    <source>
        <dbReference type="ARBA" id="ARBA00023027"/>
    </source>
</evidence>
<dbReference type="Proteomes" id="UP001175261">
    <property type="component" value="Unassembled WGS sequence"/>
</dbReference>
<evidence type="ECO:0000259" key="9">
    <source>
        <dbReference type="SMART" id="SM00829"/>
    </source>
</evidence>
<dbReference type="Pfam" id="PF08240">
    <property type="entry name" value="ADH_N"/>
    <property type="match status" value="1"/>
</dbReference>
<evidence type="ECO:0000256" key="3">
    <source>
        <dbReference type="ARBA" id="ARBA00008072"/>
    </source>
</evidence>
<dbReference type="GO" id="GO:0006062">
    <property type="term" value="P:sorbitol catabolic process"/>
    <property type="evidence" value="ECO:0007669"/>
    <property type="project" value="TreeGrafter"/>
</dbReference>
<dbReference type="Gene3D" id="3.40.50.720">
    <property type="entry name" value="NAD(P)-binding Rossmann-like Domain"/>
    <property type="match status" value="1"/>
</dbReference>
<gene>
    <name evidence="10" type="ORF">NLU13_0118</name>
</gene>
<evidence type="ECO:0000313" key="10">
    <source>
        <dbReference type="EMBL" id="KAK0390614.1"/>
    </source>
</evidence>
<dbReference type="GO" id="GO:0008270">
    <property type="term" value="F:zinc ion binding"/>
    <property type="evidence" value="ECO:0007669"/>
    <property type="project" value="InterPro"/>
</dbReference>
<keyword evidence="11" id="KW-1185">Reference proteome</keyword>
<feature type="domain" description="Enoyl reductase (ER)" evidence="9">
    <location>
        <begin position="14"/>
        <end position="372"/>
    </location>
</feature>
<dbReference type="AlphaFoldDB" id="A0AA39GP93"/>
<evidence type="ECO:0000256" key="6">
    <source>
        <dbReference type="ARBA" id="ARBA00023002"/>
    </source>
</evidence>
<evidence type="ECO:0000256" key="4">
    <source>
        <dbReference type="ARBA" id="ARBA00022723"/>
    </source>
</evidence>
<evidence type="ECO:0000256" key="2">
    <source>
        <dbReference type="ARBA" id="ARBA00004921"/>
    </source>
</evidence>
<dbReference type="InterPro" id="IPR013149">
    <property type="entry name" value="ADH-like_C"/>
</dbReference>
<evidence type="ECO:0000256" key="1">
    <source>
        <dbReference type="ARBA" id="ARBA00001947"/>
    </source>
</evidence>
<evidence type="ECO:0000313" key="11">
    <source>
        <dbReference type="Proteomes" id="UP001175261"/>
    </source>
</evidence>
<dbReference type="CDD" id="cd05285">
    <property type="entry name" value="sorbitol_DH"/>
    <property type="match status" value="1"/>
</dbReference>
<keyword evidence="4 8" id="KW-0479">Metal-binding</keyword>
<keyword evidence="7" id="KW-0520">NAD</keyword>
<sequence length="380" mass="40519">MASATTIKASVLHGVKDLRTEDRELAALAPDEVQVAVQATGLCGSDLHYYNHFRNGDILVRQPLSLGHESAGTVVAVGSDVTDLAAGDRVALEVGLPCEACEYCSVGRYNICKEMKFRSSGKYFPHAQGTLQERINHPARWCHKLPDTISLDLGALMEPMSVAIHALNRASPKPNSTIIVFGAGAVGLLTAAVAKASKARAVIICDIQKDRVDFALANGFADAGFVVPMSRPDTIEAKLSYAQGVAEMARELVVAGVKVGEVDVCFECTGVESCVQSAIYATKPAGKVMLVGMGNPILTLQMSAAALREVDILGVFRYANTYPAAIKMLSDSNSGLPDLTKLITHRYSGMDNITDAFARAAQVKDEEGNLVLKVFVDMKS</sequence>
<dbReference type="SUPFAM" id="SSF51735">
    <property type="entry name" value="NAD(P)-binding Rossmann-fold domains"/>
    <property type="match status" value="1"/>
</dbReference>
<protein>
    <recommendedName>
        <fullName evidence="9">Enoyl reductase (ER) domain-containing protein</fullName>
    </recommendedName>
</protein>
<dbReference type="InterPro" id="IPR045306">
    <property type="entry name" value="SDH-like"/>
</dbReference>
<dbReference type="SUPFAM" id="SSF50129">
    <property type="entry name" value="GroES-like"/>
    <property type="match status" value="1"/>
</dbReference>
<name>A0AA39GP93_SARSR</name>
<dbReference type="Pfam" id="PF00107">
    <property type="entry name" value="ADH_zinc_N"/>
    <property type="match status" value="1"/>
</dbReference>
<comment type="cofactor">
    <cofactor evidence="1 8">
        <name>Zn(2+)</name>
        <dbReference type="ChEBI" id="CHEBI:29105"/>
    </cofactor>
</comment>
<dbReference type="InterPro" id="IPR002328">
    <property type="entry name" value="ADH_Zn_CS"/>
</dbReference>
<evidence type="ECO:0000256" key="5">
    <source>
        <dbReference type="ARBA" id="ARBA00022833"/>
    </source>
</evidence>
<dbReference type="GO" id="GO:0003939">
    <property type="term" value="F:L-iditol 2-dehydrogenase (NAD+) activity"/>
    <property type="evidence" value="ECO:0007669"/>
    <property type="project" value="TreeGrafter"/>
</dbReference>
<dbReference type="Gene3D" id="3.90.180.10">
    <property type="entry name" value="Medium-chain alcohol dehydrogenases, catalytic domain"/>
    <property type="match status" value="1"/>
</dbReference>
<dbReference type="PANTHER" id="PTHR43161">
    <property type="entry name" value="SORBITOL DEHYDROGENASE"/>
    <property type="match status" value="1"/>
</dbReference>
<reference evidence="10" key="1">
    <citation type="submission" date="2022-10" db="EMBL/GenBank/DDBJ databases">
        <title>Determination and structural analysis of whole genome sequence of Sarocladium strictum F4-1.</title>
        <authorList>
            <person name="Hu L."/>
            <person name="Jiang Y."/>
        </authorList>
    </citation>
    <scope>NUCLEOTIDE SEQUENCE</scope>
    <source>
        <strain evidence="10">F4-1</strain>
    </source>
</reference>
<dbReference type="InterPro" id="IPR020843">
    <property type="entry name" value="ER"/>
</dbReference>
<organism evidence="10 11">
    <name type="scientific">Sarocladium strictum</name>
    <name type="common">Black bundle disease fungus</name>
    <name type="synonym">Acremonium strictum</name>
    <dbReference type="NCBI Taxonomy" id="5046"/>
    <lineage>
        <taxon>Eukaryota</taxon>
        <taxon>Fungi</taxon>
        <taxon>Dikarya</taxon>
        <taxon>Ascomycota</taxon>
        <taxon>Pezizomycotina</taxon>
        <taxon>Sordariomycetes</taxon>
        <taxon>Hypocreomycetidae</taxon>
        <taxon>Hypocreales</taxon>
        <taxon>Sarocladiaceae</taxon>
        <taxon>Sarocladium</taxon>
    </lineage>
</organism>
<dbReference type="EMBL" id="JAPDFR010000001">
    <property type="protein sequence ID" value="KAK0390614.1"/>
    <property type="molecule type" value="Genomic_DNA"/>
</dbReference>
<accession>A0AA39GP93</accession>
<keyword evidence="6" id="KW-0560">Oxidoreductase</keyword>
<proteinExistence type="inferred from homology"/>
<keyword evidence="5 8" id="KW-0862">Zinc</keyword>
<comment type="caution">
    <text evidence="10">The sequence shown here is derived from an EMBL/GenBank/DDBJ whole genome shotgun (WGS) entry which is preliminary data.</text>
</comment>
<dbReference type="SMART" id="SM00829">
    <property type="entry name" value="PKS_ER"/>
    <property type="match status" value="1"/>
</dbReference>
<comment type="similarity">
    <text evidence="3 8">Belongs to the zinc-containing alcohol dehydrogenase family.</text>
</comment>
<evidence type="ECO:0000256" key="8">
    <source>
        <dbReference type="RuleBase" id="RU361277"/>
    </source>
</evidence>
<dbReference type="PROSITE" id="PS00059">
    <property type="entry name" value="ADH_ZINC"/>
    <property type="match status" value="1"/>
</dbReference>
<dbReference type="InterPro" id="IPR013154">
    <property type="entry name" value="ADH-like_N"/>
</dbReference>
<dbReference type="InterPro" id="IPR011032">
    <property type="entry name" value="GroES-like_sf"/>
</dbReference>
<dbReference type="InterPro" id="IPR036291">
    <property type="entry name" value="NAD(P)-bd_dom_sf"/>
</dbReference>
<dbReference type="PANTHER" id="PTHR43161:SF25">
    <property type="entry name" value="ALCOHOL DEHYDROGENASE, PUTATIVE (AFU_ORTHOLOGUE AFUA_1G14390)-RELATED"/>
    <property type="match status" value="1"/>
</dbReference>